<organism evidence="1 2">
    <name type="scientific">Lactobacillus colini</name>
    <dbReference type="NCBI Taxonomy" id="1819254"/>
    <lineage>
        <taxon>Bacteria</taxon>
        <taxon>Bacillati</taxon>
        <taxon>Bacillota</taxon>
        <taxon>Bacilli</taxon>
        <taxon>Lactobacillales</taxon>
        <taxon>Lactobacillaceae</taxon>
        <taxon>Lactobacillus</taxon>
    </lineage>
</organism>
<accession>A0ABS4MFC3</accession>
<gene>
    <name evidence="1" type="ORF">J2Z60_001211</name>
</gene>
<dbReference type="RefSeq" id="WP_209686773.1">
    <property type="nucleotide sequence ID" value="NZ_JAGGLU010000005.1"/>
</dbReference>
<dbReference type="Proteomes" id="UP001519292">
    <property type="component" value="Unassembled WGS sequence"/>
</dbReference>
<reference evidence="1 2" key="1">
    <citation type="submission" date="2021-03" db="EMBL/GenBank/DDBJ databases">
        <title>Genomic Encyclopedia of Type Strains, Phase IV (KMG-IV): sequencing the most valuable type-strain genomes for metagenomic binning, comparative biology and taxonomic classification.</title>
        <authorList>
            <person name="Goeker M."/>
        </authorList>
    </citation>
    <scope>NUCLEOTIDE SEQUENCE [LARGE SCALE GENOMIC DNA]</scope>
    <source>
        <strain evidence="1 2">DSM 101872</strain>
    </source>
</reference>
<keyword evidence="2" id="KW-1185">Reference proteome</keyword>
<name>A0ABS4MFC3_9LACO</name>
<evidence type="ECO:0000313" key="2">
    <source>
        <dbReference type="Proteomes" id="UP001519292"/>
    </source>
</evidence>
<proteinExistence type="predicted"/>
<protein>
    <submittedName>
        <fullName evidence="1">Uncharacterized protein</fullName>
    </submittedName>
</protein>
<comment type="caution">
    <text evidence="1">The sequence shown here is derived from an EMBL/GenBank/DDBJ whole genome shotgun (WGS) entry which is preliminary data.</text>
</comment>
<evidence type="ECO:0000313" key="1">
    <source>
        <dbReference type="EMBL" id="MBP2058036.1"/>
    </source>
</evidence>
<dbReference type="EMBL" id="JAGGLU010000005">
    <property type="protein sequence ID" value="MBP2058036.1"/>
    <property type="molecule type" value="Genomic_DNA"/>
</dbReference>
<sequence>MKENYVIDHNMYLVNHKNGDVLKVTVDKKDPSLKNLRLYRQDGLGNYYYVKHSKLKNCYNLSTKQDVIKACKQIGGHNTHHIDNWHHTVEPVYNAQHEITDFEPKIDISHHAKVKNAKRYLRHLDHHHANFLFLANKGLFKHVYYQLKDAIYTDRNKEIVIAHKLHKLAK</sequence>